<evidence type="ECO:0000256" key="1">
    <source>
        <dbReference type="ARBA" id="ARBA00004651"/>
    </source>
</evidence>
<organism evidence="9 10">
    <name type="scientific">Roseiterribacter gracilis</name>
    <dbReference type="NCBI Taxonomy" id="2812848"/>
    <lineage>
        <taxon>Bacteria</taxon>
        <taxon>Pseudomonadati</taxon>
        <taxon>Pseudomonadota</taxon>
        <taxon>Alphaproteobacteria</taxon>
        <taxon>Rhodospirillales</taxon>
        <taxon>Roseiterribacteraceae</taxon>
        <taxon>Roseiterribacter</taxon>
    </lineage>
</organism>
<dbReference type="Pfam" id="PF02308">
    <property type="entry name" value="MgtC"/>
    <property type="match status" value="1"/>
</dbReference>
<comment type="subcellular location">
    <subcellularLocation>
        <location evidence="7">Cell inner membrane</location>
        <topology evidence="7">Multi-pass membrane protein</topology>
    </subcellularLocation>
    <subcellularLocation>
        <location evidence="1">Cell membrane</location>
        <topology evidence="1">Multi-pass membrane protein</topology>
    </subcellularLocation>
</comment>
<feature type="transmembrane region" description="Helical" evidence="7">
    <location>
        <begin position="39"/>
        <end position="57"/>
    </location>
</feature>
<evidence type="ECO:0000256" key="3">
    <source>
        <dbReference type="ARBA" id="ARBA00022475"/>
    </source>
</evidence>
<evidence type="ECO:0000259" key="8">
    <source>
        <dbReference type="Pfam" id="PF02308"/>
    </source>
</evidence>
<keyword evidence="6 7" id="KW-0472">Membrane</keyword>
<reference evidence="9" key="1">
    <citation type="submission" date="2021-02" db="EMBL/GenBank/DDBJ databases">
        <title>Genome sequence of Rhodospirillales sp. strain TMPK1 isolated from soil.</title>
        <authorList>
            <person name="Nakai R."/>
            <person name="Kusada H."/>
            <person name="Tamaki H."/>
        </authorList>
    </citation>
    <scope>NUCLEOTIDE SEQUENCE</scope>
    <source>
        <strain evidence="9">TMPK1</strain>
    </source>
</reference>
<keyword evidence="10" id="KW-1185">Reference proteome</keyword>
<keyword evidence="5 7" id="KW-1133">Transmembrane helix</keyword>
<feature type="transmembrane region" description="Helical" evidence="7">
    <location>
        <begin position="12"/>
        <end position="27"/>
    </location>
</feature>
<proteinExistence type="inferred from homology"/>
<feature type="transmembrane region" description="Helical" evidence="7">
    <location>
        <begin position="69"/>
        <end position="86"/>
    </location>
</feature>
<dbReference type="EMBL" id="BOPV01000001">
    <property type="protein sequence ID" value="GIL40175.1"/>
    <property type="molecule type" value="Genomic_DNA"/>
</dbReference>
<comment type="caution">
    <text evidence="9">The sequence shown here is derived from an EMBL/GenBank/DDBJ whole genome shotgun (WGS) entry which is preliminary data.</text>
</comment>
<keyword evidence="7" id="KW-0997">Cell inner membrane</keyword>
<feature type="domain" description="MgtC/SapB/SrpB/YhiD N-terminal" evidence="8">
    <location>
        <begin position="14"/>
        <end position="138"/>
    </location>
</feature>
<dbReference type="GO" id="GO:0005886">
    <property type="term" value="C:plasma membrane"/>
    <property type="evidence" value="ECO:0007669"/>
    <property type="project" value="UniProtKB-SubCell"/>
</dbReference>
<dbReference type="PANTHER" id="PTHR33778:SF1">
    <property type="entry name" value="MAGNESIUM TRANSPORTER YHID-RELATED"/>
    <property type="match status" value="1"/>
</dbReference>
<evidence type="ECO:0000256" key="6">
    <source>
        <dbReference type="ARBA" id="ARBA00023136"/>
    </source>
</evidence>
<sequence length="158" mass="16461">MGSVVEFPEILWRLGAAALAGFLLGLDRELARKPAGVKTHMLIAIGSALTVTVAIALGADFNNIDPNRAIQGLVSAVGFIGAGALIQRGDRKSGITTATAVWIAGVIGIACGAGYYVAAATATGLVLIVLVPIKWIEHWAEHRWRKRGNPPSETQPGA</sequence>
<dbReference type="InterPro" id="IPR003416">
    <property type="entry name" value="MgtC/SapB/SrpB/YhiD_fam"/>
</dbReference>
<evidence type="ECO:0000256" key="5">
    <source>
        <dbReference type="ARBA" id="ARBA00022989"/>
    </source>
</evidence>
<name>A0A8S8XGD5_9PROT</name>
<dbReference type="PANTHER" id="PTHR33778">
    <property type="entry name" value="PROTEIN MGTC"/>
    <property type="match status" value="1"/>
</dbReference>
<accession>A0A8S8XGD5</accession>
<evidence type="ECO:0000256" key="7">
    <source>
        <dbReference type="RuleBase" id="RU365041"/>
    </source>
</evidence>
<protein>
    <recommendedName>
        <fullName evidence="7">Protein MgtC</fullName>
    </recommendedName>
</protein>
<keyword evidence="4 7" id="KW-0812">Transmembrane</keyword>
<dbReference type="Proteomes" id="UP000681075">
    <property type="component" value="Unassembled WGS sequence"/>
</dbReference>
<keyword evidence="3" id="KW-1003">Cell membrane</keyword>
<evidence type="ECO:0000256" key="2">
    <source>
        <dbReference type="ARBA" id="ARBA00009298"/>
    </source>
</evidence>
<evidence type="ECO:0000313" key="9">
    <source>
        <dbReference type="EMBL" id="GIL40175.1"/>
    </source>
</evidence>
<dbReference type="PRINTS" id="PR01837">
    <property type="entry name" value="MGTCSAPBPROT"/>
</dbReference>
<dbReference type="RefSeq" id="WP_420243284.1">
    <property type="nucleotide sequence ID" value="NZ_BOPV01000001.1"/>
</dbReference>
<gene>
    <name evidence="9" type="ORF">TMPK1_24120</name>
</gene>
<evidence type="ECO:0000313" key="10">
    <source>
        <dbReference type="Proteomes" id="UP000681075"/>
    </source>
</evidence>
<dbReference type="AlphaFoldDB" id="A0A8S8XGD5"/>
<feature type="transmembrane region" description="Helical" evidence="7">
    <location>
        <begin position="93"/>
        <end position="110"/>
    </location>
</feature>
<dbReference type="InterPro" id="IPR049177">
    <property type="entry name" value="MgtC_SapB_SrpB_YhiD_N"/>
</dbReference>
<evidence type="ECO:0000256" key="4">
    <source>
        <dbReference type="ARBA" id="ARBA00022692"/>
    </source>
</evidence>
<comment type="similarity">
    <text evidence="2 7">Belongs to the MgtC/SapB family.</text>
</comment>